<protein>
    <submittedName>
        <fullName evidence="2">Uncharacterized protein</fullName>
    </submittedName>
</protein>
<keyword evidence="3" id="KW-1185">Reference proteome</keyword>
<feature type="region of interest" description="Disordered" evidence="1">
    <location>
        <begin position="106"/>
        <end position="148"/>
    </location>
</feature>
<feature type="compositionally biased region" description="Basic and acidic residues" evidence="1">
    <location>
        <begin position="366"/>
        <end position="377"/>
    </location>
</feature>
<feature type="compositionally biased region" description="Basic and acidic residues" evidence="1">
    <location>
        <begin position="129"/>
        <end position="148"/>
    </location>
</feature>
<reference evidence="2 3" key="1">
    <citation type="journal article" date="2019" name="Nat. Ecol. Evol.">
        <title>Megaphylogeny resolves global patterns of mushroom evolution.</title>
        <authorList>
            <person name="Varga T."/>
            <person name="Krizsan K."/>
            <person name="Foldi C."/>
            <person name="Dima B."/>
            <person name="Sanchez-Garcia M."/>
            <person name="Sanchez-Ramirez S."/>
            <person name="Szollosi G.J."/>
            <person name="Szarkandi J.G."/>
            <person name="Papp V."/>
            <person name="Albert L."/>
            <person name="Andreopoulos W."/>
            <person name="Angelini C."/>
            <person name="Antonin V."/>
            <person name="Barry K.W."/>
            <person name="Bougher N.L."/>
            <person name="Buchanan P."/>
            <person name="Buyck B."/>
            <person name="Bense V."/>
            <person name="Catcheside P."/>
            <person name="Chovatia M."/>
            <person name="Cooper J."/>
            <person name="Damon W."/>
            <person name="Desjardin D."/>
            <person name="Finy P."/>
            <person name="Geml J."/>
            <person name="Haridas S."/>
            <person name="Hughes K."/>
            <person name="Justo A."/>
            <person name="Karasinski D."/>
            <person name="Kautmanova I."/>
            <person name="Kiss B."/>
            <person name="Kocsube S."/>
            <person name="Kotiranta H."/>
            <person name="LaButti K.M."/>
            <person name="Lechner B.E."/>
            <person name="Liimatainen K."/>
            <person name="Lipzen A."/>
            <person name="Lukacs Z."/>
            <person name="Mihaltcheva S."/>
            <person name="Morgado L.N."/>
            <person name="Niskanen T."/>
            <person name="Noordeloos M.E."/>
            <person name="Ohm R.A."/>
            <person name="Ortiz-Santana B."/>
            <person name="Ovrebo C."/>
            <person name="Racz N."/>
            <person name="Riley R."/>
            <person name="Savchenko A."/>
            <person name="Shiryaev A."/>
            <person name="Soop K."/>
            <person name="Spirin V."/>
            <person name="Szebenyi C."/>
            <person name="Tomsovsky M."/>
            <person name="Tulloss R.E."/>
            <person name="Uehling J."/>
            <person name="Grigoriev I.V."/>
            <person name="Vagvolgyi C."/>
            <person name="Papp T."/>
            <person name="Martin F.M."/>
            <person name="Miettinen O."/>
            <person name="Hibbett D.S."/>
            <person name="Nagy L.G."/>
        </authorList>
    </citation>
    <scope>NUCLEOTIDE SEQUENCE [LARGE SCALE GENOMIC DNA]</scope>
    <source>
        <strain evidence="2 3">CBS 166.37</strain>
    </source>
</reference>
<dbReference type="EMBL" id="ML213662">
    <property type="protein sequence ID" value="TFK32827.1"/>
    <property type="molecule type" value="Genomic_DNA"/>
</dbReference>
<gene>
    <name evidence="2" type="ORF">BDQ12DRAFT_728307</name>
</gene>
<organism evidence="2 3">
    <name type="scientific">Crucibulum laeve</name>
    <dbReference type="NCBI Taxonomy" id="68775"/>
    <lineage>
        <taxon>Eukaryota</taxon>
        <taxon>Fungi</taxon>
        <taxon>Dikarya</taxon>
        <taxon>Basidiomycota</taxon>
        <taxon>Agaricomycotina</taxon>
        <taxon>Agaricomycetes</taxon>
        <taxon>Agaricomycetidae</taxon>
        <taxon>Agaricales</taxon>
        <taxon>Agaricineae</taxon>
        <taxon>Nidulariaceae</taxon>
        <taxon>Crucibulum</taxon>
    </lineage>
</organism>
<dbReference type="OrthoDB" id="3065406at2759"/>
<accession>A0A5C3LJU1</accession>
<sequence>MSDKGLEELSVVLALKKGDIENLKLKLMVLEEEGLRNIIKEAEDDKTPEIFAEIETLEQKVNNSSERKGRVLVEDEEQWADSAEVIINRLEQLRVQLDACVASAGLGGGERDDGSDDNNDKPLSNGRRMAVESKGEDKAKMPKGEGGARVRWSGFNNQEKGEWRCEAQSAVDVFAATGKLDLSLAIKLCTIQDLCPEAATTSQALEKAALSSRIGHRKCQYHWKNCDIKDNVLKVDESDGEGSIIVEWVASSPLQSPAEGFFHCRCDEESSLFEFFCFKTWGITSKDPDLVDRGLVPLKDGEVWLPCVQAFVAQNRLKFWGLSLEQLYFKECLHRNASMDLVLKYGMDAEVLNVPKLLSLGDEADEVGKDSSKEKENVGCMDIPTDDEASCKDLP</sequence>
<name>A0A5C3LJU1_9AGAR</name>
<dbReference type="AlphaFoldDB" id="A0A5C3LJU1"/>
<evidence type="ECO:0000256" key="1">
    <source>
        <dbReference type="SAM" id="MobiDB-lite"/>
    </source>
</evidence>
<proteinExistence type="predicted"/>
<feature type="region of interest" description="Disordered" evidence="1">
    <location>
        <begin position="365"/>
        <end position="395"/>
    </location>
</feature>
<dbReference type="Proteomes" id="UP000308652">
    <property type="component" value="Unassembled WGS sequence"/>
</dbReference>
<evidence type="ECO:0000313" key="3">
    <source>
        <dbReference type="Proteomes" id="UP000308652"/>
    </source>
</evidence>
<evidence type="ECO:0000313" key="2">
    <source>
        <dbReference type="EMBL" id="TFK32827.1"/>
    </source>
</evidence>